<dbReference type="InterPro" id="IPR051532">
    <property type="entry name" value="Ester_Hydrolysis_Enzymes"/>
</dbReference>
<name>A0AAD9I588_9PEZI</name>
<dbReference type="AlphaFoldDB" id="A0AAD9I588"/>
<dbReference type="GO" id="GO:0004622">
    <property type="term" value="F:phosphatidylcholine lysophospholipase activity"/>
    <property type="evidence" value="ECO:0007669"/>
    <property type="project" value="TreeGrafter"/>
</dbReference>
<evidence type="ECO:0000313" key="3">
    <source>
        <dbReference type="Proteomes" id="UP001217918"/>
    </source>
</evidence>
<sequence length="247" mass="27681">MARPTLRVLCFGDSLTAGHHGCGAAYHPYAEKLAQMISMALPHIDIDAVEDGKPGDMVRGGFCERLKQAFRKTATPYDWTIVLGGTNDLAYANVDPEDVYAELKRVWSLALSKNTKVLALTVPEVGVKGFRGHADERRNRLNDLIKSHKQEDFHVFDLHAVLPYFALSAADRARYWDDEVHLTAAGYDLMGAKIGINLVSILVRDRVYPNPKQPRGFKDDKISFEEEEGDAAHLDQGYVVVRWKDLD</sequence>
<dbReference type="Pfam" id="PF13472">
    <property type="entry name" value="Lipase_GDSL_2"/>
    <property type="match status" value="1"/>
</dbReference>
<evidence type="ECO:0000313" key="2">
    <source>
        <dbReference type="EMBL" id="KAK2071203.1"/>
    </source>
</evidence>
<protein>
    <recommendedName>
        <fullName evidence="1">SGNH hydrolase-type esterase domain-containing protein</fullName>
    </recommendedName>
</protein>
<evidence type="ECO:0000259" key="1">
    <source>
        <dbReference type="Pfam" id="PF13472"/>
    </source>
</evidence>
<dbReference type="InterPro" id="IPR036514">
    <property type="entry name" value="SGNH_hydro_sf"/>
</dbReference>
<feature type="domain" description="SGNH hydrolase-type esterase" evidence="1">
    <location>
        <begin position="10"/>
        <end position="189"/>
    </location>
</feature>
<dbReference type="EMBL" id="JAQQPM010000004">
    <property type="protein sequence ID" value="KAK2071203.1"/>
    <property type="molecule type" value="Genomic_DNA"/>
</dbReference>
<organism evidence="2 3">
    <name type="scientific">Phyllachora maydis</name>
    <dbReference type="NCBI Taxonomy" id="1825666"/>
    <lineage>
        <taxon>Eukaryota</taxon>
        <taxon>Fungi</taxon>
        <taxon>Dikarya</taxon>
        <taxon>Ascomycota</taxon>
        <taxon>Pezizomycotina</taxon>
        <taxon>Sordariomycetes</taxon>
        <taxon>Sordariomycetidae</taxon>
        <taxon>Phyllachorales</taxon>
        <taxon>Phyllachoraceae</taxon>
        <taxon>Phyllachora</taxon>
    </lineage>
</organism>
<proteinExistence type="predicted"/>
<dbReference type="InterPro" id="IPR013830">
    <property type="entry name" value="SGNH_hydro"/>
</dbReference>
<dbReference type="Proteomes" id="UP001217918">
    <property type="component" value="Unassembled WGS sequence"/>
</dbReference>
<gene>
    <name evidence="2" type="ORF">P8C59_005644</name>
</gene>
<dbReference type="Gene3D" id="3.40.50.1110">
    <property type="entry name" value="SGNH hydrolase"/>
    <property type="match status" value="1"/>
</dbReference>
<dbReference type="PANTHER" id="PTHR30383">
    <property type="entry name" value="THIOESTERASE 1/PROTEASE 1/LYSOPHOSPHOLIPASE L1"/>
    <property type="match status" value="1"/>
</dbReference>
<dbReference type="SUPFAM" id="SSF52266">
    <property type="entry name" value="SGNH hydrolase"/>
    <property type="match status" value="1"/>
</dbReference>
<comment type="caution">
    <text evidence="2">The sequence shown here is derived from an EMBL/GenBank/DDBJ whole genome shotgun (WGS) entry which is preliminary data.</text>
</comment>
<keyword evidence="3" id="KW-1185">Reference proteome</keyword>
<accession>A0AAD9I588</accession>
<dbReference type="CDD" id="cd00229">
    <property type="entry name" value="SGNH_hydrolase"/>
    <property type="match status" value="1"/>
</dbReference>
<reference evidence="2" key="1">
    <citation type="journal article" date="2023" name="Mol. Plant Microbe Interact.">
        <title>Elucidating the Obligate Nature and Biological Capacity of an Invasive Fungal Corn Pathogen.</title>
        <authorList>
            <person name="MacCready J.S."/>
            <person name="Roggenkamp E.M."/>
            <person name="Gdanetz K."/>
            <person name="Chilvers M.I."/>
        </authorList>
    </citation>
    <scope>NUCLEOTIDE SEQUENCE</scope>
    <source>
        <strain evidence="2">PM02</strain>
    </source>
</reference>
<dbReference type="PANTHER" id="PTHR30383:SF19">
    <property type="entry name" value="FIBRONECTIN TYPE-III DOMAIN-CONTAINING PROTEIN"/>
    <property type="match status" value="1"/>
</dbReference>